<name>A0A6P7ZPI1_9AMPH</name>
<feature type="transmembrane region" description="Helical" evidence="3">
    <location>
        <begin position="214"/>
        <end position="232"/>
    </location>
</feature>
<dbReference type="Proteomes" id="UP000515156">
    <property type="component" value="Chromosome 11"/>
</dbReference>
<sequence>MAPPLPANKPHVCMSALVIVSTMAATDVYLAEQNGGLRKMGVCIMIVVGDLCFLAVLRYVAVWVGAEVKTARRGYAMILWFLFVFVLEIKLYFIYQNYKAERRTPDPLARKTLTLLISICIPSLYVILVATDHMEYVRAFRKKEDLRNRLFWVVIDLLDVLEIQANLWELQRKGIPLWVEGLIFFYCYSLLLVLPCVSLSEISMQGEQIAPHKMMLYPILSLVTINLVTLFIRGGNMLLYHDQRVSAVFMGKNILAIAIKTCTVLQYQSHPVNDGSADTRQVCLLGEEALQTPVPAAQHHKLFHSIAGAGTAGEPTEPSHLQEIQRNNPTNNQGEEMVT</sequence>
<evidence type="ECO:0000313" key="4">
    <source>
        <dbReference type="Proteomes" id="UP000515156"/>
    </source>
</evidence>
<organism evidence="4 5">
    <name type="scientific">Microcaecilia unicolor</name>
    <dbReference type="NCBI Taxonomy" id="1415580"/>
    <lineage>
        <taxon>Eukaryota</taxon>
        <taxon>Metazoa</taxon>
        <taxon>Chordata</taxon>
        <taxon>Craniata</taxon>
        <taxon>Vertebrata</taxon>
        <taxon>Euteleostomi</taxon>
        <taxon>Amphibia</taxon>
        <taxon>Gymnophiona</taxon>
        <taxon>Siphonopidae</taxon>
        <taxon>Microcaecilia</taxon>
    </lineage>
</organism>
<evidence type="ECO:0000313" key="5">
    <source>
        <dbReference type="RefSeq" id="XP_030076214.1"/>
    </source>
</evidence>
<protein>
    <submittedName>
        <fullName evidence="5">Transmembrane protein 121-like</fullName>
    </submittedName>
</protein>
<accession>A0A6P7ZPI1</accession>
<dbReference type="KEGG" id="muo:115481238"/>
<dbReference type="InterPro" id="IPR032776">
    <property type="entry name" value="CECR6/TMEM121"/>
</dbReference>
<reference evidence="4" key="1">
    <citation type="submission" date="2024-06" db="UniProtKB">
        <authorList>
            <consortium name="RefSeq"/>
        </authorList>
    </citation>
    <scope>NUCLEOTIDE SEQUENCE [LARGE SCALE GENOMIC DNA]</scope>
</reference>
<evidence type="ECO:0000256" key="1">
    <source>
        <dbReference type="ARBA" id="ARBA00007711"/>
    </source>
</evidence>
<dbReference type="InterPro" id="IPR042314">
    <property type="entry name" value="TMEM121"/>
</dbReference>
<dbReference type="GeneID" id="115481238"/>
<feature type="transmembrane region" description="Helical" evidence="3">
    <location>
        <begin position="113"/>
        <end position="130"/>
    </location>
</feature>
<keyword evidence="3" id="KW-0812">Transmembrane</keyword>
<keyword evidence="3" id="KW-1133">Transmembrane helix</keyword>
<feature type="region of interest" description="Disordered" evidence="2">
    <location>
        <begin position="310"/>
        <end position="339"/>
    </location>
</feature>
<feature type="compositionally biased region" description="Polar residues" evidence="2">
    <location>
        <begin position="322"/>
        <end position="339"/>
    </location>
</feature>
<feature type="transmembrane region" description="Helical" evidence="3">
    <location>
        <begin position="175"/>
        <end position="194"/>
    </location>
</feature>
<feature type="transmembrane region" description="Helical" evidence="3">
    <location>
        <begin position="12"/>
        <end position="30"/>
    </location>
</feature>
<dbReference type="AlphaFoldDB" id="A0A6P7ZPI1"/>
<evidence type="ECO:0000256" key="3">
    <source>
        <dbReference type="SAM" id="Phobius"/>
    </source>
</evidence>
<feature type="transmembrane region" description="Helical" evidence="3">
    <location>
        <begin position="74"/>
        <end position="93"/>
    </location>
</feature>
<proteinExistence type="inferred from homology"/>
<reference evidence="5" key="2">
    <citation type="submission" date="2025-08" db="UniProtKB">
        <authorList>
            <consortium name="RefSeq"/>
        </authorList>
    </citation>
    <scope>IDENTIFICATION</scope>
</reference>
<dbReference type="InParanoid" id="A0A6P7ZPI1"/>
<comment type="similarity">
    <text evidence="1">Belongs to the TMEM121 family.</text>
</comment>
<dbReference type="RefSeq" id="XP_030076214.1">
    <property type="nucleotide sequence ID" value="XM_030220354.1"/>
</dbReference>
<dbReference type="PANTHER" id="PTHR31046:SF4">
    <property type="entry name" value="TRANSMEMBRANE PROTEIN 121-LIKE ISOFORM X1"/>
    <property type="match status" value="1"/>
</dbReference>
<keyword evidence="3" id="KW-0472">Membrane</keyword>
<gene>
    <name evidence="5" type="primary">LOC115481238</name>
</gene>
<evidence type="ECO:0000256" key="2">
    <source>
        <dbReference type="SAM" id="MobiDB-lite"/>
    </source>
</evidence>
<keyword evidence="4" id="KW-1185">Reference proteome</keyword>
<dbReference type="Pfam" id="PF14997">
    <property type="entry name" value="CECR6_TMEM121"/>
    <property type="match status" value="1"/>
</dbReference>
<dbReference type="OrthoDB" id="9926693at2759"/>
<dbReference type="PANTHER" id="PTHR31046">
    <property type="entry name" value="TRANSMEMBRANE PROTEIN 121"/>
    <property type="match status" value="1"/>
</dbReference>
<feature type="transmembrane region" description="Helical" evidence="3">
    <location>
        <begin position="42"/>
        <end position="62"/>
    </location>
</feature>